<proteinExistence type="predicted"/>
<dbReference type="Proteomes" id="UP001596620">
    <property type="component" value="Unassembled WGS sequence"/>
</dbReference>
<feature type="domain" description="IrrE N-terminal-like" evidence="1">
    <location>
        <begin position="35"/>
        <end position="118"/>
    </location>
</feature>
<evidence type="ECO:0000259" key="1">
    <source>
        <dbReference type="Pfam" id="PF06114"/>
    </source>
</evidence>
<dbReference type="InterPro" id="IPR010359">
    <property type="entry name" value="IrrE_HExxH"/>
</dbReference>
<reference evidence="3" key="1">
    <citation type="journal article" date="2019" name="Int. J. Syst. Evol. Microbiol.">
        <title>The Global Catalogue of Microorganisms (GCM) 10K type strain sequencing project: providing services to taxonomists for standard genome sequencing and annotation.</title>
        <authorList>
            <consortium name="The Broad Institute Genomics Platform"/>
            <consortium name="The Broad Institute Genome Sequencing Center for Infectious Disease"/>
            <person name="Wu L."/>
            <person name="Ma J."/>
        </authorList>
    </citation>
    <scope>NUCLEOTIDE SEQUENCE [LARGE SCALE GENOMIC DNA]</scope>
    <source>
        <strain evidence="3">JCM 30234</strain>
    </source>
</reference>
<keyword evidence="3" id="KW-1185">Reference proteome</keyword>
<organism evidence="2 3">
    <name type="scientific">Lentibacillus kimchii</name>
    <dbReference type="NCBI Taxonomy" id="1542911"/>
    <lineage>
        <taxon>Bacteria</taxon>
        <taxon>Bacillati</taxon>
        <taxon>Bacillota</taxon>
        <taxon>Bacilli</taxon>
        <taxon>Bacillales</taxon>
        <taxon>Bacillaceae</taxon>
        <taxon>Lentibacillus</taxon>
    </lineage>
</organism>
<dbReference type="Pfam" id="PF06114">
    <property type="entry name" value="Peptidase_M78"/>
    <property type="match status" value="1"/>
</dbReference>
<comment type="caution">
    <text evidence="2">The sequence shown here is derived from an EMBL/GenBank/DDBJ whole genome shotgun (WGS) entry which is preliminary data.</text>
</comment>
<gene>
    <name evidence="2" type="ORF">ACFQU8_09960</name>
</gene>
<sequence>MRITTPQQMSIKRIANSLGINIHYGCVNFIIDNDIVIRETTKQREWQLFGHELGHYLRHAGNQYVMCYLFRDLQEYQADHFAYHFCVPTFMLDNVQPLTVHDVVNLFCVEYQFARQRLDMYQQREEYI</sequence>
<dbReference type="EMBL" id="JBHTGR010000043">
    <property type="protein sequence ID" value="MFC7747552.1"/>
    <property type="molecule type" value="Genomic_DNA"/>
</dbReference>
<accession>A0ABW2UUF5</accession>
<protein>
    <submittedName>
        <fullName evidence="2">ImmA/IrrE family metallo-endopeptidase</fullName>
    </submittedName>
</protein>
<dbReference type="RefSeq" id="WP_382359428.1">
    <property type="nucleotide sequence ID" value="NZ_JBHTGR010000043.1"/>
</dbReference>
<evidence type="ECO:0000313" key="3">
    <source>
        <dbReference type="Proteomes" id="UP001596620"/>
    </source>
</evidence>
<evidence type="ECO:0000313" key="2">
    <source>
        <dbReference type="EMBL" id="MFC7747552.1"/>
    </source>
</evidence>
<name>A0ABW2UUF5_9BACI</name>